<evidence type="ECO:0000313" key="2">
    <source>
        <dbReference type="Proteomes" id="UP000011873"/>
    </source>
</evidence>
<evidence type="ECO:0000313" key="1">
    <source>
        <dbReference type="EMBL" id="EMJ78162.1"/>
    </source>
</evidence>
<dbReference type="PATRIC" id="fig|1218567.3.peg.3975"/>
<dbReference type="EMBL" id="ANMU01000164">
    <property type="protein sequence ID" value="EMJ78162.1"/>
    <property type="molecule type" value="Genomic_DNA"/>
</dbReference>
<reference evidence="1 2" key="1">
    <citation type="submission" date="2013-01" db="EMBL/GenBank/DDBJ databases">
        <authorList>
            <person name="Harkins D.M."/>
            <person name="Durkin A.S."/>
            <person name="Brinkac L.M."/>
            <person name="Haft D.H."/>
            <person name="Selengut J.D."/>
            <person name="Sanka R."/>
            <person name="DePew J."/>
            <person name="Purushe J."/>
            <person name="Galloway R.L."/>
            <person name="Vinetz J.M."/>
            <person name="Sutton G.G."/>
            <person name="Nierman W.C."/>
            <person name="Fouts D.E."/>
        </authorList>
    </citation>
    <scope>NUCLEOTIDE SEQUENCE [LARGE SCALE GENOMIC DNA]</scope>
    <source>
        <strain evidence="1 2">Sponselee CDC</strain>
    </source>
</reference>
<dbReference type="AlphaFoldDB" id="M6BEN1"/>
<organism evidence="1 2">
    <name type="scientific">Leptospira borgpetersenii serovar Hardjo-bovis str. Sponselee</name>
    <dbReference type="NCBI Taxonomy" id="1303729"/>
    <lineage>
        <taxon>Bacteria</taxon>
        <taxon>Pseudomonadati</taxon>
        <taxon>Spirochaetota</taxon>
        <taxon>Spirochaetia</taxon>
        <taxon>Leptospirales</taxon>
        <taxon>Leptospiraceae</taxon>
        <taxon>Leptospira</taxon>
    </lineage>
</organism>
<protein>
    <submittedName>
        <fullName evidence="1">Uncharacterized protein</fullName>
    </submittedName>
</protein>
<proteinExistence type="predicted"/>
<sequence length="44" mass="5227">MMIYGFSNEFYRWNTLVRVLTSEVLGQVLNRKFTSLKKTILSIE</sequence>
<comment type="caution">
    <text evidence="1">The sequence shown here is derived from an EMBL/GenBank/DDBJ whole genome shotgun (WGS) entry which is preliminary data.</text>
</comment>
<name>M6BEN1_LEPBO</name>
<gene>
    <name evidence="1" type="ORF">LEP1GSC016_1080</name>
</gene>
<accession>M6BEN1</accession>
<dbReference type="Proteomes" id="UP000011873">
    <property type="component" value="Unassembled WGS sequence"/>
</dbReference>